<organism evidence="1">
    <name type="scientific">viral metagenome</name>
    <dbReference type="NCBI Taxonomy" id="1070528"/>
    <lineage>
        <taxon>unclassified sequences</taxon>
        <taxon>metagenomes</taxon>
        <taxon>organismal metagenomes</taxon>
    </lineage>
</organism>
<sequence>MNIGNITRSRALESRPTTTDNLLVSHYTDQLENPGSIIAIETVISDGVVDSINLLKFPSVASVVNYLSSYKIDNKSSEGRYRNSTGTYYLNILDYSNARDVSKYPDSGRNLISSNIVAPQRYSGARTPVTASLANRPRLSDNLVSRVIVEDFSV</sequence>
<proteinExistence type="predicted"/>
<dbReference type="AlphaFoldDB" id="A0A6C0BMY5"/>
<protein>
    <submittedName>
        <fullName evidence="1">Uncharacterized protein</fullName>
    </submittedName>
</protein>
<evidence type="ECO:0000313" key="1">
    <source>
        <dbReference type="EMBL" id="QHS93111.1"/>
    </source>
</evidence>
<accession>A0A6C0BMY5</accession>
<reference evidence="1" key="1">
    <citation type="journal article" date="2020" name="Nature">
        <title>Giant virus diversity and host interactions through global metagenomics.</title>
        <authorList>
            <person name="Schulz F."/>
            <person name="Roux S."/>
            <person name="Paez-Espino D."/>
            <person name="Jungbluth S."/>
            <person name="Walsh D.A."/>
            <person name="Denef V.J."/>
            <person name="McMahon K.D."/>
            <person name="Konstantinidis K.T."/>
            <person name="Eloe-Fadrosh E.A."/>
            <person name="Kyrpides N.C."/>
            <person name="Woyke T."/>
        </authorList>
    </citation>
    <scope>NUCLEOTIDE SEQUENCE</scope>
    <source>
        <strain evidence="1">GVMAG-M-3300017651-5</strain>
    </source>
</reference>
<dbReference type="EMBL" id="MN739196">
    <property type="protein sequence ID" value="QHS93111.1"/>
    <property type="molecule type" value="Genomic_DNA"/>
</dbReference>
<name>A0A6C0BMY5_9ZZZZ</name>